<gene>
    <name evidence="1" type="ORF">CGOC_LOCUS3416</name>
</gene>
<organism evidence="1 2">
    <name type="scientific">Cylicostephanus goldi</name>
    <name type="common">Nematode worm</name>
    <dbReference type="NCBI Taxonomy" id="71465"/>
    <lineage>
        <taxon>Eukaryota</taxon>
        <taxon>Metazoa</taxon>
        <taxon>Ecdysozoa</taxon>
        <taxon>Nematoda</taxon>
        <taxon>Chromadorea</taxon>
        <taxon>Rhabditida</taxon>
        <taxon>Rhabditina</taxon>
        <taxon>Rhabditomorpha</taxon>
        <taxon>Strongyloidea</taxon>
        <taxon>Strongylidae</taxon>
        <taxon>Cylicostephanus</taxon>
    </lineage>
</organism>
<evidence type="ECO:0000313" key="1">
    <source>
        <dbReference type="EMBL" id="VDK55762.1"/>
    </source>
</evidence>
<dbReference type="Proteomes" id="UP000271889">
    <property type="component" value="Unassembled WGS sequence"/>
</dbReference>
<dbReference type="EMBL" id="UYRV01008610">
    <property type="protein sequence ID" value="VDK55762.1"/>
    <property type="molecule type" value="Genomic_DNA"/>
</dbReference>
<evidence type="ECO:0000313" key="2">
    <source>
        <dbReference type="Proteomes" id="UP000271889"/>
    </source>
</evidence>
<keyword evidence="2" id="KW-1185">Reference proteome</keyword>
<accession>A0A3P6QZ46</accession>
<proteinExistence type="predicted"/>
<reference evidence="1 2" key="1">
    <citation type="submission" date="2018-11" db="EMBL/GenBank/DDBJ databases">
        <authorList>
            <consortium name="Pathogen Informatics"/>
        </authorList>
    </citation>
    <scope>NUCLEOTIDE SEQUENCE [LARGE SCALE GENOMIC DNA]</scope>
</reference>
<sequence>MKKKRTSSQAARNFLQEAAEAVKTRTSALEVEKSLCKFQQYGQFVTTYLKGLPDNVVMAKMSLMTNNLLEQYIDRLEDGTYVL</sequence>
<protein>
    <submittedName>
        <fullName evidence="1">Uncharacterized protein</fullName>
    </submittedName>
</protein>
<dbReference type="AlphaFoldDB" id="A0A3P6QZ46"/>
<name>A0A3P6QZ46_CYLGO</name>